<dbReference type="PANTHER" id="PTHR22654">
    <property type="entry name" value="G PROTEIN PATHWAY SUPPRESSOR 2"/>
    <property type="match status" value="1"/>
</dbReference>
<reference evidence="2 3" key="1">
    <citation type="journal article" date="2017" name="PLoS Biol.">
        <title>The sea cucumber genome provides insights into morphological evolution and visceral regeneration.</title>
        <authorList>
            <person name="Zhang X."/>
            <person name="Sun L."/>
            <person name="Yuan J."/>
            <person name="Sun Y."/>
            <person name="Gao Y."/>
            <person name="Zhang L."/>
            <person name="Li S."/>
            <person name="Dai H."/>
            <person name="Hamel J.F."/>
            <person name="Liu C."/>
            <person name="Yu Y."/>
            <person name="Liu S."/>
            <person name="Lin W."/>
            <person name="Guo K."/>
            <person name="Jin S."/>
            <person name="Xu P."/>
            <person name="Storey K.B."/>
            <person name="Huan P."/>
            <person name="Zhang T."/>
            <person name="Zhou Y."/>
            <person name="Zhang J."/>
            <person name="Lin C."/>
            <person name="Li X."/>
            <person name="Xing L."/>
            <person name="Huo D."/>
            <person name="Sun M."/>
            <person name="Wang L."/>
            <person name="Mercier A."/>
            <person name="Li F."/>
            <person name="Yang H."/>
            <person name="Xiang J."/>
        </authorList>
    </citation>
    <scope>NUCLEOTIDE SEQUENCE [LARGE SCALE GENOMIC DNA]</scope>
    <source>
        <strain evidence="2">Shaxun</strain>
        <tissue evidence="2">Muscle</tissue>
    </source>
</reference>
<dbReference type="Pfam" id="PF15991">
    <property type="entry name" value="G_path_suppress"/>
    <property type="match status" value="1"/>
</dbReference>
<name>A0A2G8JM04_STIJA</name>
<organism evidence="2 3">
    <name type="scientific">Stichopus japonicus</name>
    <name type="common">Sea cucumber</name>
    <dbReference type="NCBI Taxonomy" id="307972"/>
    <lineage>
        <taxon>Eukaryota</taxon>
        <taxon>Metazoa</taxon>
        <taxon>Echinodermata</taxon>
        <taxon>Eleutherozoa</taxon>
        <taxon>Echinozoa</taxon>
        <taxon>Holothuroidea</taxon>
        <taxon>Aspidochirotacea</taxon>
        <taxon>Aspidochirotida</taxon>
        <taxon>Stichopodidae</taxon>
        <taxon>Apostichopus</taxon>
    </lineage>
</organism>
<sequence>MADKIVERRKQQLEKLRKKREAETLTLEQTKEQIIHLEDKLVSLRGEKHDLFLQLKKVLNESENRRKQIKEHEMRASMTDYTMTHPTHHQYPPIPLHGSHMLPVQGAPLHGRPSMLGDKMYRAPTPPGPPVQAIKRARSPSPPIVELYPQHSPHFSPAAFAAGSYRPRAGHPPYTSSQASSSAFISQAQAGYPHRQQASLHSSFTTSASTNPSKYQARDSPFSAYPLHYSQRVKEIIFRPDFKHVQASLEQPSKSSTFAEEQSHYQSKLQSQHLRPIGSVQALQQHQALLPPQVSHIQQAQGKFLFICFDSGKPPAIHRWL</sequence>
<dbReference type="AlphaFoldDB" id="A0A2G8JM04"/>
<evidence type="ECO:0000313" key="3">
    <source>
        <dbReference type="Proteomes" id="UP000230750"/>
    </source>
</evidence>
<dbReference type="EMBL" id="MRZV01001618">
    <property type="protein sequence ID" value="PIK36782.1"/>
    <property type="molecule type" value="Genomic_DNA"/>
</dbReference>
<keyword evidence="3" id="KW-1185">Reference proteome</keyword>
<feature type="compositionally biased region" description="Low complexity" evidence="1">
    <location>
        <begin position="176"/>
        <end position="190"/>
    </location>
</feature>
<accession>A0A2G8JM04</accession>
<gene>
    <name evidence="2" type="ORF">BSL78_26391</name>
</gene>
<dbReference type="GO" id="GO:0003712">
    <property type="term" value="F:transcription coregulator activity"/>
    <property type="evidence" value="ECO:0007669"/>
    <property type="project" value="TreeGrafter"/>
</dbReference>
<dbReference type="STRING" id="307972.A0A2G8JM04"/>
<evidence type="ECO:0000313" key="2">
    <source>
        <dbReference type="EMBL" id="PIK36782.1"/>
    </source>
</evidence>
<feature type="region of interest" description="Disordered" evidence="1">
    <location>
        <begin position="1"/>
        <end position="20"/>
    </location>
</feature>
<dbReference type="PANTHER" id="PTHR22654:SF2">
    <property type="entry name" value="G PROTEIN PATHWAY SUPPRESSOR 2"/>
    <property type="match status" value="1"/>
</dbReference>
<feature type="compositionally biased region" description="Polar residues" evidence="1">
    <location>
        <begin position="196"/>
        <end position="214"/>
    </location>
</feature>
<evidence type="ECO:0000256" key="1">
    <source>
        <dbReference type="SAM" id="MobiDB-lite"/>
    </source>
</evidence>
<protein>
    <submittedName>
        <fullName evidence="2">Putative G protein pathway suppressor 2</fullName>
    </submittedName>
</protein>
<comment type="caution">
    <text evidence="2">The sequence shown here is derived from an EMBL/GenBank/DDBJ whole genome shotgun (WGS) entry which is preliminary data.</text>
</comment>
<dbReference type="InterPro" id="IPR026094">
    <property type="entry name" value="GPS2"/>
</dbReference>
<dbReference type="Proteomes" id="UP000230750">
    <property type="component" value="Unassembled WGS sequence"/>
</dbReference>
<proteinExistence type="predicted"/>
<dbReference type="OrthoDB" id="10038194at2759"/>
<feature type="region of interest" description="Disordered" evidence="1">
    <location>
        <begin position="163"/>
        <end position="220"/>
    </location>
</feature>
<dbReference type="GO" id="GO:0006357">
    <property type="term" value="P:regulation of transcription by RNA polymerase II"/>
    <property type="evidence" value="ECO:0007669"/>
    <property type="project" value="TreeGrafter"/>
</dbReference>
<dbReference type="GO" id="GO:0005667">
    <property type="term" value="C:transcription regulator complex"/>
    <property type="evidence" value="ECO:0007669"/>
    <property type="project" value="TreeGrafter"/>
</dbReference>